<organism evidence="2">
    <name type="scientific">uncultured Gemmatimonadota bacterium</name>
    <dbReference type="NCBI Taxonomy" id="203437"/>
    <lineage>
        <taxon>Bacteria</taxon>
        <taxon>Pseudomonadati</taxon>
        <taxon>Gemmatimonadota</taxon>
        <taxon>environmental samples</taxon>
    </lineage>
</organism>
<evidence type="ECO:0000313" key="2">
    <source>
        <dbReference type="EMBL" id="CAA9309311.1"/>
    </source>
</evidence>
<dbReference type="Pfam" id="PF13620">
    <property type="entry name" value="CarboxypepD_reg"/>
    <property type="match status" value="1"/>
</dbReference>
<gene>
    <name evidence="2" type="ORF">AVDCRST_MAG68-1178</name>
</gene>
<sequence length="279" mass="30594">MRRDALLLLLAACILPLPLGAQAVRGVVVEQSGTTPVAGALVSLVDAAGKVRAEVLTDAAGRYLLRAPSAGTYRLRTDRVGYRSATASAVELADGATVERTLRASAEHVQLEALVATAERRRCTVRPTEGAETATLWDEARKALASTGQSGRQYPLRYEIRRTTREVDADTRIVRNEQTRMQSGYRVNPFVSAPAEQLAERGYVQARGDTLVFYGPDAAVLLSDVFLDTHCFRVQPPSREHEGMVGLAFEAVEGRSLPEVQGVLWMDRRTAELRVLEYR</sequence>
<dbReference type="AlphaFoldDB" id="A0A6J4KNL3"/>
<dbReference type="SUPFAM" id="SSF49478">
    <property type="entry name" value="Cna protein B-type domain"/>
    <property type="match status" value="1"/>
</dbReference>
<protein>
    <recommendedName>
        <fullName evidence="3">Carboxypeptidase regulatory-like domain-containing protein</fullName>
    </recommendedName>
</protein>
<evidence type="ECO:0008006" key="3">
    <source>
        <dbReference type="Google" id="ProtNLM"/>
    </source>
</evidence>
<accession>A0A6J4KNL3</accession>
<keyword evidence="1" id="KW-0732">Signal</keyword>
<feature type="non-terminal residue" evidence="2">
    <location>
        <position position="279"/>
    </location>
</feature>
<feature type="chain" id="PRO_5026660642" description="Carboxypeptidase regulatory-like domain-containing protein" evidence="1">
    <location>
        <begin position="24"/>
        <end position="279"/>
    </location>
</feature>
<name>A0A6J4KNL3_9BACT</name>
<feature type="signal peptide" evidence="1">
    <location>
        <begin position="1"/>
        <end position="23"/>
    </location>
</feature>
<evidence type="ECO:0000256" key="1">
    <source>
        <dbReference type="SAM" id="SignalP"/>
    </source>
</evidence>
<reference evidence="2" key="1">
    <citation type="submission" date="2020-02" db="EMBL/GenBank/DDBJ databases">
        <authorList>
            <person name="Meier V. D."/>
        </authorList>
    </citation>
    <scope>NUCLEOTIDE SEQUENCE</scope>
    <source>
        <strain evidence="2">AVDCRST_MAG68</strain>
    </source>
</reference>
<dbReference type="Gene3D" id="2.60.40.1120">
    <property type="entry name" value="Carboxypeptidase-like, regulatory domain"/>
    <property type="match status" value="1"/>
</dbReference>
<proteinExistence type="predicted"/>
<dbReference type="EMBL" id="CADCTW010000062">
    <property type="protein sequence ID" value="CAA9309311.1"/>
    <property type="molecule type" value="Genomic_DNA"/>
</dbReference>